<reference evidence="2 3" key="1">
    <citation type="journal article" date="2019" name="Sci. Rep.">
        <title>Orb-weaving spider Araneus ventricosus genome elucidates the spidroin gene catalogue.</title>
        <authorList>
            <person name="Kono N."/>
            <person name="Nakamura H."/>
            <person name="Ohtoshi R."/>
            <person name="Moran D.A.P."/>
            <person name="Shinohara A."/>
            <person name="Yoshida Y."/>
            <person name="Fujiwara M."/>
            <person name="Mori M."/>
            <person name="Tomita M."/>
            <person name="Arakawa K."/>
        </authorList>
    </citation>
    <scope>NUCLEOTIDE SEQUENCE [LARGE SCALE GENOMIC DNA]</scope>
</reference>
<evidence type="ECO:0000313" key="3">
    <source>
        <dbReference type="Proteomes" id="UP000499080"/>
    </source>
</evidence>
<dbReference type="OrthoDB" id="6428725at2759"/>
<dbReference type="Proteomes" id="UP000499080">
    <property type="component" value="Unassembled WGS sequence"/>
</dbReference>
<sequence length="430" mass="50688">MAFQRHRFYSTLRHSAVEIVDARNIVQCSFLLHKSITYLDLNLSEYGHYRLGRYIIMGGGHRRLTWRNFINTEDSCRKVLIPARRLLYTLHLDIPQGREFNLRNGPITRHYDYNSESIHVDIRIKDIFFHSLFFSILECAFVNGSDKLKLIRWLLDFAPPELANLPNRILNHFLTEMHLECTDSIFVNKCLKKFHLIGSICRQEQPKILEYLLYHANKSAYSTKKCPSSKPSFIDMCISSLYLLNIGPYLKYRNEACFSTSAYTHFKRYLYLRKENLTRQVLEKAEGWMSKKRNHRLLQILMLFYHNYPDRSVPPEVLRLIWNSIPDAFITLEEIRNAYDGVLSDTEMGNIYNYYTAAIGETSQRQGNTPRSLLHYSRVSVRRILFKNKHWLPDGISQLCIPKCLHSFLNLEMQMYGCVHLMDTRDSSSE</sequence>
<dbReference type="AlphaFoldDB" id="A0A4Y2ACD7"/>
<evidence type="ECO:0000259" key="1">
    <source>
        <dbReference type="SMART" id="SM00969"/>
    </source>
</evidence>
<dbReference type="CDD" id="cd03716">
    <property type="entry name" value="SOCS_ASB_like"/>
    <property type="match status" value="1"/>
</dbReference>
<dbReference type="Pfam" id="PF07525">
    <property type="entry name" value="SOCS_box"/>
    <property type="match status" value="1"/>
</dbReference>
<dbReference type="EMBL" id="BGPR01000012">
    <property type="protein sequence ID" value="GBL77350.1"/>
    <property type="molecule type" value="Genomic_DNA"/>
</dbReference>
<dbReference type="InterPro" id="IPR001496">
    <property type="entry name" value="SOCS_box"/>
</dbReference>
<feature type="domain" description="SOCS box" evidence="1">
    <location>
        <begin position="370"/>
        <end position="412"/>
    </location>
</feature>
<evidence type="ECO:0000313" key="2">
    <source>
        <dbReference type="EMBL" id="GBL77350.1"/>
    </source>
</evidence>
<gene>
    <name evidence="2" type="ORF">AVEN_41773_1</name>
</gene>
<keyword evidence="3" id="KW-1185">Reference proteome</keyword>
<accession>A0A4Y2ACD7</accession>
<comment type="caution">
    <text evidence="2">The sequence shown here is derived from an EMBL/GenBank/DDBJ whole genome shotgun (WGS) entry which is preliminary data.</text>
</comment>
<name>A0A4Y2ACD7_ARAVE</name>
<organism evidence="2 3">
    <name type="scientific">Araneus ventricosus</name>
    <name type="common">Orbweaver spider</name>
    <name type="synonym">Epeira ventricosa</name>
    <dbReference type="NCBI Taxonomy" id="182803"/>
    <lineage>
        <taxon>Eukaryota</taxon>
        <taxon>Metazoa</taxon>
        <taxon>Ecdysozoa</taxon>
        <taxon>Arthropoda</taxon>
        <taxon>Chelicerata</taxon>
        <taxon>Arachnida</taxon>
        <taxon>Araneae</taxon>
        <taxon>Araneomorphae</taxon>
        <taxon>Entelegynae</taxon>
        <taxon>Araneoidea</taxon>
        <taxon>Araneidae</taxon>
        <taxon>Araneus</taxon>
    </lineage>
</organism>
<protein>
    <recommendedName>
        <fullName evidence="1">SOCS box domain-containing protein</fullName>
    </recommendedName>
</protein>
<dbReference type="SMART" id="SM00969">
    <property type="entry name" value="SOCS_box"/>
    <property type="match status" value="1"/>
</dbReference>
<proteinExistence type="predicted"/>